<dbReference type="Proteomes" id="UP000244005">
    <property type="component" value="Unassembled WGS sequence"/>
</dbReference>
<accession>A0A2R6XWV2</accession>
<evidence type="ECO:0000256" key="1">
    <source>
        <dbReference type="SAM" id="MobiDB-lite"/>
    </source>
</evidence>
<evidence type="ECO:0000313" key="2">
    <source>
        <dbReference type="EMBL" id="PTQ50580.1"/>
    </source>
</evidence>
<evidence type="ECO:0000313" key="3">
    <source>
        <dbReference type="Proteomes" id="UP000244005"/>
    </source>
</evidence>
<dbReference type="AlphaFoldDB" id="A0A2R6XWV2"/>
<gene>
    <name evidence="2" type="ORF">MARPO_0001s0502</name>
</gene>
<name>A0A2R6XWV2_MARPO</name>
<reference evidence="3" key="1">
    <citation type="journal article" date="2017" name="Cell">
        <title>Insights into land plant evolution garnered from the Marchantia polymorpha genome.</title>
        <authorList>
            <person name="Bowman J.L."/>
            <person name="Kohchi T."/>
            <person name="Yamato K.T."/>
            <person name="Jenkins J."/>
            <person name="Shu S."/>
            <person name="Ishizaki K."/>
            <person name="Yamaoka S."/>
            <person name="Nishihama R."/>
            <person name="Nakamura Y."/>
            <person name="Berger F."/>
            <person name="Adam C."/>
            <person name="Aki S.S."/>
            <person name="Althoff F."/>
            <person name="Araki T."/>
            <person name="Arteaga-Vazquez M.A."/>
            <person name="Balasubrmanian S."/>
            <person name="Barry K."/>
            <person name="Bauer D."/>
            <person name="Boehm C.R."/>
            <person name="Briginshaw L."/>
            <person name="Caballero-Perez J."/>
            <person name="Catarino B."/>
            <person name="Chen F."/>
            <person name="Chiyoda S."/>
            <person name="Chovatia M."/>
            <person name="Davies K.M."/>
            <person name="Delmans M."/>
            <person name="Demura T."/>
            <person name="Dierschke T."/>
            <person name="Dolan L."/>
            <person name="Dorantes-Acosta A.E."/>
            <person name="Eklund D.M."/>
            <person name="Florent S.N."/>
            <person name="Flores-Sandoval E."/>
            <person name="Fujiyama A."/>
            <person name="Fukuzawa H."/>
            <person name="Galik B."/>
            <person name="Grimanelli D."/>
            <person name="Grimwood J."/>
            <person name="Grossniklaus U."/>
            <person name="Hamada T."/>
            <person name="Haseloff J."/>
            <person name="Hetherington A.J."/>
            <person name="Higo A."/>
            <person name="Hirakawa Y."/>
            <person name="Hundley H.N."/>
            <person name="Ikeda Y."/>
            <person name="Inoue K."/>
            <person name="Inoue S.I."/>
            <person name="Ishida S."/>
            <person name="Jia Q."/>
            <person name="Kakita M."/>
            <person name="Kanazawa T."/>
            <person name="Kawai Y."/>
            <person name="Kawashima T."/>
            <person name="Kennedy M."/>
            <person name="Kinose K."/>
            <person name="Kinoshita T."/>
            <person name="Kohara Y."/>
            <person name="Koide E."/>
            <person name="Komatsu K."/>
            <person name="Kopischke S."/>
            <person name="Kubo M."/>
            <person name="Kyozuka J."/>
            <person name="Lagercrantz U."/>
            <person name="Lin S.S."/>
            <person name="Lindquist E."/>
            <person name="Lipzen A.M."/>
            <person name="Lu C.W."/>
            <person name="De Luna E."/>
            <person name="Martienssen R.A."/>
            <person name="Minamino N."/>
            <person name="Mizutani M."/>
            <person name="Mizutani M."/>
            <person name="Mochizuki N."/>
            <person name="Monte I."/>
            <person name="Mosher R."/>
            <person name="Nagasaki H."/>
            <person name="Nakagami H."/>
            <person name="Naramoto S."/>
            <person name="Nishitani K."/>
            <person name="Ohtani M."/>
            <person name="Okamoto T."/>
            <person name="Okumura M."/>
            <person name="Phillips J."/>
            <person name="Pollak B."/>
            <person name="Reinders A."/>
            <person name="Rovekamp M."/>
            <person name="Sano R."/>
            <person name="Sawa S."/>
            <person name="Schmid M.W."/>
            <person name="Shirakawa M."/>
            <person name="Solano R."/>
            <person name="Spunde A."/>
            <person name="Suetsugu N."/>
            <person name="Sugano S."/>
            <person name="Sugiyama A."/>
            <person name="Sun R."/>
            <person name="Suzuki Y."/>
            <person name="Takenaka M."/>
            <person name="Takezawa D."/>
            <person name="Tomogane H."/>
            <person name="Tsuzuki M."/>
            <person name="Ueda T."/>
            <person name="Umeda M."/>
            <person name="Ward J.M."/>
            <person name="Watanabe Y."/>
            <person name="Yazaki K."/>
            <person name="Yokoyama R."/>
            <person name="Yoshitake Y."/>
            <person name="Yotsui I."/>
            <person name="Zachgo S."/>
            <person name="Schmutz J."/>
        </authorList>
    </citation>
    <scope>NUCLEOTIDE SEQUENCE [LARGE SCALE GENOMIC DNA]</scope>
    <source>
        <strain evidence="3">Tak-1</strain>
    </source>
</reference>
<keyword evidence="3" id="KW-1185">Reference proteome</keyword>
<sequence>MLRARRSLAALEPLHRSAPSLLPRLPTPTHFAAILSEHLPPRHRPLPPSFGIQLHPRNGYYLTSWHGMIRTYRCAQSGRSHRHRTGNFSSDPASSAHME</sequence>
<protein>
    <submittedName>
        <fullName evidence="2">Uncharacterized protein</fullName>
    </submittedName>
</protein>
<proteinExistence type="predicted"/>
<feature type="region of interest" description="Disordered" evidence="1">
    <location>
        <begin position="77"/>
        <end position="99"/>
    </location>
</feature>
<organism evidence="2 3">
    <name type="scientific">Marchantia polymorpha</name>
    <name type="common">Common liverwort</name>
    <name type="synonym">Marchantia aquatica</name>
    <dbReference type="NCBI Taxonomy" id="3197"/>
    <lineage>
        <taxon>Eukaryota</taxon>
        <taxon>Viridiplantae</taxon>
        <taxon>Streptophyta</taxon>
        <taxon>Embryophyta</taxon>
        <taxon>Marchantiophyta</taxon>
        <taxon>Marchantiopsida</taxon>
        <taxon>Marchantiidae</taxon>
        <taxon>Marchantiales</taxon>
        <taxon>Marchantiaceae</taxon>
        <taxon>Marchantia</taxon>
    </lineage>
</organism>
<dbReference type="EMBL" id="KZ772673">
    <property type="protein sequence ID" value="PTQ50580.1"/>
    <property type="molecule type" value="Genomic_DNA"/>
</dbReference>